<feature type="compositionally biased region" description="Polar residues" evidence="1">
    <location>
        <begin position="1"/>
        <end position="12"/>
    </location>
</feature>
<accession>A0A450V1S3</accession>
<evidence type="ECO:0000256" key="1">
    <source>
        <dbReference type="SAM" id="MobiDB-lite"/>
    </source>
</evidence>
<evidence type="ECO:0000313" key="2">
    <source>
        <dbReference type="EMBL" id="VFJ98733.1"/>
    </source>
</evidence>
<dbReference type="AlphaFoldDB" id="A0A450V1S3"/>
<feature type="region of interest" description="Disordered" evidence="1">
    <location>
        <begin position="1"/>
        <end position="26"/>
    </location>
</feature>
<sequence>MSQVLQNASFGLSNPAKPEPKRDGLGFRRRVPQRFLSFRHVTMALRLHRLVHYCKGWTILSKIKKDTVNAPWIYPNRLARFVWPELPGPDRLDRKMAVADVEGLPMVTKYIQHRQNETGAS</sequence>
<protein>
    <submittedName>
        <fullName evidence="2">Uncharacterized protein</fullName>
    </submittedName>
</protein>
<name>A0A450V1S3_9GAMM</name>
<gene>
    <name evidence="2" type="ORF">BECKLFY1418B_GA0070995_11275</name>
</gene>
<proteinExistence type="predicted"/>
<dbReference type="EMBL" id="CAADFF010000127">
    <property type="protein sequence ID" value="VFJ98733.1"/>
    <property type="molecule type" value="Genomic_DNA"/>
</dbReference>
<organism evidence="2">
    <name type="scientific">Candidatus Kentrum sp. LFY</name>
    <dbReference type="NCBI Taxonomy" id="2126342"/>
    <lineage>
        <taxon>Bacteria</taxon>
        <taxon>Pseudomonadati</taxon>
        <taxon>Pseudomonadota</taxon>
        <taxon>Gammaproteobacteria</taxon>
        <taxon>Candidatus Kentrum</taxon>
    </lineage>
</organism>
<reference evidence="2" key="1">
    <citation type="submission" date="2019-02" db="EMBL/GenBank/DDBJ databases">
        <authorList>
            <person name="Gruber-Vodicka R. H."/>
            <person name="Seah K. B. B."/>
        </authorList>
    </citation>
    <scope>NUCLEOTIDE SEQUENCE</scope>
    <source>
        <strain evidence="2">BECK_M7</strain>
    </source>
</reference>